<dbReference type="Proteomes" id="UP000286908">
    <property type="component" value="Unassembled WGS sequence"/>
</dbReference>
<accession>A0A433ZUD2</accession>
<dbReference type="InterPro" id="IPR052018">
    <property type="entry name" value="PHP_domain"/>
</dbReference>
<dbReference type="Pfam" id="PF02811">
    <property type="entry name" value="PHP"/>
    <property type="match status" value="1"/>
</dbReference>
<gene>
    <name evidence="2" type="ORF">CKG00_04290</name>
</gene>
<dbReference type="CDD" id="cd07438">
    <property type="entry name" value="PHP_HisPPase_AMP"/>
    <property type="match status" value="1"/>
</dbReference>
<evidence type="ECO:0000259" key="1">
    <source>
        <dbReference type="SMART" id="SM00481"/>
    </source>
</evidence>
<dbReference type="Gene3D" id="1.10.150.650">
    <property type="match status" value="1"/>
</dbReference>
<protein>
    <submittedName>
        <fullName evidence="2">Phosphatase</fullName>
    </submittedName>
</protein>
<dbReference type="SUPFAM" id="SSF89550">
    <property type="entry name" value="PHP domain-like"/>
    <property type="match status" value="1"/>
</dbReference>
<evidence type="ECO:0000313" key="3">
    <source>
        <dbReference type="Proteomes" id="UP000286908"/>
    </source>
</evidence>
<dbReference type="PANTHER" id="PTHR42924">
    <property type="entry name" value="EXONUCLEASE"/>
    <property type="match status" value="1"/>
</dbReference>
<sequence>MEPENTGIDLSCYDLHSHTTASDGMLTPEQLLDRAVEMGVTVLAITDHDTTDALPAAHHYQQTNNLPLTVINGVEISTLWEHHEIHIVGLNIDITHPAMTELLAQQSARRRARGMLISERLAKAGIEGTWEEANEMAQGGEVTRGHFARVLIARGVEPTIPKVFKRYLARNKTGYVPPQWCDIPDAVQAIHAAGGQAVLAHPGRYDLSAKWLKRLCDFFKQAGGDAMEVAQCQQAPDERRTLAQYAVTYGLKASQGSDFHQPCSWIELGRKLWLPGDVIPIWQDWSLKD</sequence>
<feature type="domain" description="Polymerase/histidinol phosphatase N-terminal" evidence="1">
    <location>
        <begin position="13"/>
        <end position="80"/>
    </location>
</feature>
<dbReference type="InterPro" id="IPR004013">
    <property type="entry name" value="PHP_dom"/>
</dbReference>
<dbReference type="SMART" id="SM00481">
    <property type="entry name" value="POLIIIAc"/>
    <property type="match status" value="1"/>
</dbReference>
<comment type="caution">
    <text evidence="2">The sequence shown here is derived from an EMBL/GenBank/DDBJ whole genome shotgun (WGS) entry which is preliminary data.</text>
</comment>
<dbReference type="InterPro" id="IPR003141">
    <property type="entry name" value="Pol/His_phosphatase_N"/>
</dbReference>
<name>A0A433ZUD2_MORMO</name>
<evidence type="ECO:0000313" key="2">
    <source>
        <dbReference type="EMBL" id="RUT65709.1"/>
    </source>
</evidence>
<dbReference type="GO" id="GO:0004534">
    <property type="term" value="F:5'-3' RNA exonuclease activity"/>
    <property type="evidence" value="ECO:0007669"/>
    <property type="project" value="TreeGrafter"/>
</dbReference>
<dbReference type="InterPro" id="IPR016195">
    <property type="entry name" value="Pol/histidinol_Pase-like"/>
</dbReference>
<dbReference type="GO" id="GO:0035312">
    <property type="term" value="F:5'-3' DNA exonuclease activity"/>
    <property type="evidence" value="ECO:0007669"/>
    <property type="project" value="TreeGrafter"/>
</dbReference>
<organism evidence="2 3">
    <name type="scientific">Morganella morganii</name>
    <name type="common">Proteus morganii</name>
    <dbReference type="NCBI Taxonomy" id="582"/>
    <lineage>
        <taxon>Bacteria</taxon>
        <taxon>Pseudomonadati</taxon>
        <taxon>Pseudomonadota</taxon>
        <taxon>Gammaproteobacteria</taxon>
        <taxon>Enterobacterales</taxon>
        <taxon>Morganellaceae</taxon>
        <taxon>Morganella</taxon>
    </lineage>
</organism>
<dbReference type="OrthoDB" id="9804333at2"/>
<dbReference type="Gene3D" id="3.20.20.140">
    <property type="entry name" value="Metal-dependent hydrolases"/>
    <property type="match status" value="1"/>
</dbReference>
<dbReference type="PANTHER" id="PTHR42924:SF3">
    <property type="entry name" value="POLYMERASE_HISTIDINOL PHOSPHATASE N-TERMINAL DOMAIN-CONTAINING PROTEIN"/>
    <property type="match status" value="1"/>
</dbReference>
<dbReference type="AlphaFoldDB" id="A0A433ZUD2"/>
<proteinExistence type="predicted"/>
<dbReference type="NCBIfam" id="NF047791">
    <property type="entry name" value="RNaseRnm"/>
    <property type="match status" value="1"/>
</dbReference>
<dbReference type="EMBL" id="NRQY01000001">
    <property type="protein sequence ID" value="RUT65709.1"/>
    <property type="molecule type" value="Genomic_DNA"/>
</dbReference>
<reference evidence="2 3" key="1">
    <citation type="submission" date="2017-08" db="EMBL/GenBank/DDBJ databases">
        <title>Draft genome sequence of pheromone producing symbiont Morganella morganii, of the female New Zealand grass grub Costelytra giveni.</title>
        <authorList>
            <person name="Laugraud A."/>
            <person name="Young S.D."/>
            <person name="Hurst M.H."/>
        </authorList>
    </citation>
    <scope>NUCLEOTIDE SEQUENCE [LARGE SCALE GENOMIC DNA]</scope>
    <source>
        <strain evidence="2 3">MMsCG</strain>
    </source>
</reference>